<proteinExistence type="inferred from homology"/>
<dbReference type="PROSITE" id="PS51892">
    <property type="entry name" value="SUBTILASE"/>
    <property type="match status" value="1"/>
</dbReference>
<dbReference type="EMBL" id="FOFR01000010">
    <property type="protein sequence ID" value="SER32795.1"/>
    <property type="molecule type" value="Genomic_DNA"/>
</dbReference>
<dbReference type="AlphaFoldDB" id="A0A1H9NAV1"/>
<organism evidence="7 8">
    <name type="scientific">Lentzea xinjiangensis</name>
    <dbReference type="NCBI Taxonomy" id="402600"/>
    <lineage>
        <taxon>Bacteria</taxon>
        <taxon>Bacillati</taxon>
        <taxon>Actinomycetota</taxon>
        <taxon>Actinomycetes</taxon>
        <taxon>Pseudonocardiales</taxon>
        <taxon>Pseudonocardiaceae</taxon>
        <taxon>Lentzea</taxon>
    </lineage>
</organism>
<evidence type="ECO:0000313" key="8">
    <source>
        <dbReference type="Proteomes" id="UP000199352"/>
    </source>
</evidence>
<dbReference type="Pfam" id="PF00082">
    <property type="entry name" value="Peptidase_S8"/>
    <property type="match status" value="1"/>
</dbReference>
<accession>A0A1H9NAV1</accession>
<feature type="active site" description="Charge relay system" evidence="5">
    <location>
        <position position="167"/>
    </location>
</feature>
<feature type="active site" description="Charge relay system" evidence="5">
    <location>
        <position position="337"/>
    </location>
</feature>
<dbReference type="PROSITE" id="PS00138">
    <property type="entry name" value="SUBTILASE_SER"/>
    <property type="match status" value="1"/>
</dbReference>
<evidence type="ECO:0000256" key="5">
    <source>
        <dbReference type="PROSITE-ProRule" id="PRU01240"/>
    </source>
</evidence>
<evidence type="ECO:0000313" key="7">
    <source>
        <dbReference type="EMBL" id="SER32795.1"/>
    </source>
</evidence>
<evidence type="ECO:0000256" key="2">
    <source>
        <dbReference type="ARBA" id="ARBA00022670"/>
    </source>
</evidence>
<keyword evidence="8" id="KW-1185">Reference proteome</keyword>
<reference evidence="8" key="1">
    <citation type="submission" date="2016-10" db="EMBL/GenBank/DDBJ databases">
        <authorList>
            <person name="Varghese N."/>
            <person name="Submissions S."/>
        </authorList>
    </citation>
    <scope>NUCLEOTIDE SEQUENCE [LARGE SCALE GENOMIC DNA]</scope>
    <source>
        <strain evidence="8">CGMCC 4.3525</strain>
    </source>
</reference>
<comment type="similarity">
    <text evidence="1 5">Belongs to the peptidase S8 family.</text>
</comment>
<dbReference type="RefSeq" id="WP_089953402.1">
    <property type="nucleotide sequence ID" value="NZ_FOFR01000010.1"/>
</dbReference>
<dbReference type="GO" id="GO:0006508">
    <property type="term" value="P:proteolysis"/>
    <property type="evidence" value="ECO:0007669"/>
    <property type="project" value="UniProtKB-KW"/>
</dbReference>
<gene>
    <name evidence="7" type="ORF">SAMN05216188_110102</name>
</gene>
<protein>
    <submittedName>
        <fullName evidence="7">Serine protease, subtilisin family</fullName>
    </submittedName>
</protein>
<name>A0A1H9NAV1_9PSEU</name>
<evidence type="ECO:0000256" key="4">
    <source>
        <dbReference type="ARBA" id="ARBA00022825"/>
    </source>
</evidence>
<dbReference type="InterPro" id="IPR015500">
    <property type="entry name" value="Peptidase_S8_subtilisin-rel"/>
</dbReference>
<evidence type="ECO:0000256" key="1">
    <source>
        <dbReference type="ARBA" id="ARBA00011073"/>
    </source>
</evidence>
<dbReference type="InterPro" id="IPR050131">
    <property type="entry name" value="Peptidase_S8_subtilisin-like"/>
</dbReference>
<dbReference type="InterPro" id="IPR023828">
    <property type="entry name" value="Peptidase_S8_Ser-AS"/>
</dbReference>
<evidence type="ECO:0000256" key="3">
    <source>
        <dbReference type="ARBA" id="ARBA00022801"/>
    </source>
</evidence>
<dbReference type="GO" id="GO:0004252">
    <property type="term" value="F:serine-type endopeptidase activity"/>
    <property type="evidence" value="ECO:0007669"/>
    <property type="project" value="UniProtKB-UniRule"/>
</dbReference>
<dbReference type="OrthoDB" id="9766923at2"/>
<dbReference type="InterPro" id="IPR000209">
    <property type="entry name" value="Peptidase_S8/S53_dom"/>
</dbReference>
<dbReference type="InterPro" id="IPR036852">
    <property type="entry name" value="Peptidase_S8/S53_dom_sf"/>
</dbReference>
<dbReference type="Gene3D" id="3.40.50.200">
    <property type="entry name" value="Peptidase S8/S53 domain"/>
    <property type="match status" value="1"/>
</dbReference>
<dbReference type="Proteomes" id="UP000199352">
    <property type="component" value="Unassembled WGS sequence"/>
</dbReference>
<evidence type="ECO:0000259" key="6">
    <source>
        <dbReference type="Pfam" id="PF00082"/>
    </source>
</evidence>
<dbReference type="PANTHER" id="PTHR43806">
    <property type="entry name" value="PEPTIDASE S8"/>
    <property type="match status" value="1"/>
</dbReference>
<keyword evidence="4 5" id="KW-0720">Serine protease</keyword>
<dbReference type="PRINTS" id="PR00723">
    <property type="entry name" value="SUBTILISIN"/>
</dbReference>
<keyword evidence="2 5" id="KW-0645">Protease</keyword>
<keyword evidence="3 5" id="KW-0378">Hydrolase</keyword>
<dbReference type="CDD" id="cd07480">
    <property type="entry name" value="Peptidases_S8_12"/>
    <property type="match status" value="1"/>
</dbReference>
<sequence length="387" mass="39376">MTEPAEVETTGRFLVLLQEDAIEEGLAELGAIAGFDPNTGEIGSDTLQVFPQLGVAVVSGDPALLAGLNGAAERPGPVQIVEPERVVHAFDAAPAEEPEEPGQAADESVLTWGLQAVGADVSTATGKGVKIAVLDTGWEKDHPDFTGRAITTKSFIAGEDVQDGHGHGTHCIGTAAGPRKPATPPGYGVAHEAEIFAGKVLSNAGSGSDGGILGGIDWAVANGCAIISMSLGADVPAGTPYSQIYETVAQRAMAKGTLIIAAAGNASSRPARIAPVGHPARCPSIIAVAAIDVNRAIASFSSGSADKIGQIDICAPGVDVHSSFKLPEKYRRLRGTSMATPHVAGVAVLIAEKTGARGYELWARLAGTAQRLPLPSTDIGTGLVQAP</sequence>
<feature type="active site" description="Charge relay system" evidence="5">
    <location>
        <position position="135"/>
    </location>
</feature>
<dbReference type="PANTHER" id="PTHR43806:SF11">
    <property type="entry name" value="CEREVISIN-RELATED"/>
    <property type="match status" value="1"/>
</dbReference>
<dbReference type="STRING" id="402600.SAMN05216188_110102"/>
<feature type="domain" description="Peptidase S8/S53" evidence="6">
    <location>
        <begin position="126"/>
        <end position="354"/>
    </location>
</feature>
<dbReference type="SUPFAM" id="SSF52743">
    <property type="entry name" value="Subtilisin-like"/>
    <property type="match status" value="1"/>
</dbReference>